<reference evidence="1" key="2">
    <citation type="submission" date="2023-05" db="EMBL/GenBank/DDBJ databases">
        <authorList>
            <consortium name="Lawrence Berkeley National Laboratory"/>
            <person name="Steindorff A."/>
            <person name="Hensen N."/>
            <person name="Bonometti L."/>
            <person name="Westerberg I."/>
            <person name="Brannstrom I.O."/>
            <person name="Guillou S."/>
            <person name="Cros-Aarteil S."/>
            <person name="Calhoun S."/>
            <person name="Haridas S."/>
            <person name="Kuo A."/>
            <person name="Mondo S."/>
            <person name="Pangilinan J."/>
            <person name="Riley R."/>
            <person name="Labutti K."/>
            <person name="Andreopoulos B."/>
            <person name="Lipzen A."/>
            <person name="Chen C."/>
            <person name="Yanf M."/>
            <person name="Daum C."/>
            <person name="Ng V."/>
            <person name="Clum A."/>
            <person name="Ohm R."/>
            <person name="Martin F."/>
            <person name="Silar P."/>
            <person name="Natvig D."/>
            <person name="Lalanne C."/>
            <person name="Gautier V."/>
            <person name="Ament-Velasquez S.L."/>
            <person name="Kruys A."/>
            <person name="Hutchinson M.I."/>
            <person name="Powell A.J."/>
            <person name="Barry K."/>
            <person name="Miller A.N."/>
            <person name="Grigoriev I.V."/>
            <person name="Debuchy R."/>
            <person name="Gladieux P."/>
            <person name="Thoren M.H."/>
            <person name="Johannesson H."/>
        </authorList>
    </citation>
    <scope>NUCLEOTIDE SEQUENCE</scope>
    <source>
        <strain evidence="1">CBS 990.96</strain>
    </source>
</reference>
<proteinExistence type="predicted"/>
<organism evidence="1 2">
    <name type="scientific">Podospora fimiseda</name>
    <dbReference type="NCBI Taxonomy" id="252190"/>
    <lineage>
        <taxon>Eukaryota</taxon>
        <taxon>Fungi</taxon>
        <taxon>Dikarya</taxon>
        <taxon>Ascomycota</taxon>
        <taxon>Pezizomycotina</taxon>
        <taxon>Sordariomycetes</taxon>
        <taxon>Sordariomycetidae</taxon>
        <taxon>Sordariales</taxon>
        <taxon>Podosporaceae</taxon>
        <taxon>Podospora</taxon>
    </lineage>
</organism>
<reference evidence="1" key="1">
    <citation type="journal article" date="2023" name="Mol. Phylogenet. Evol.">
        <title>Genome-scale phylogeny and comparative genomics of the fungal order Sordariales.</title>
        <authorList>
            <person name="Hensen N."/>
            <person name="Bonometti L."/>
            <person name="Westerberg I."/>
            <person name="Brannstrom I.O."/>
            <person name="Guillou S."/>
            <person name="Cros-Aarteil S."/>
            <person name="Calhoun S."/>
            <person name="Haridas S."/>
            <person name="Kuo A."/>
            <person name="Mondo S."/>
            <person name="Pangilinan J."/>
            <person name="Riley R."/>
            <person name="LaButti K."/>
            <person name="Andreopoulos B."/>
            <person name="Lipzen A."/>
            <person name="Chen C."/>
            <person name="Yan M."/>
            <person name="Daum C."/>
            <person name="Ng V."/>
            <person name="Clum A."/>
            <person name="Steindorff A."/>
            <person name="Ohm R.A."/>
            <person name="Martin F."/>
            <person name="Silar P."/>
            <person name="Natvig D.O."/>
            <person name="Lalanne C."/>
            <person name="Gautier V."/>
            <person name="Ament-Velasquez S.L."/>
            <person name="Kruys A."/>
            <person name="Hutchinson M.I."/>
            <person name="Powell A.J."/>
            <person name="Barry K."/>
            <person name="Miller A.N."/>
            <person name="Grigoriev I.V."/>
            <person name="Debuchy R."/>
            <person name="Gladieux P."/>
            <person name="Hiltunen Thoren M."/>
            <person name="Johannesson H."/>
        </authorList>
    </citation>
    <scope>NUCLEOTIDE SEQUENCE</scope>
    <source>
        <strain evidence="1">CBS 990.96</strain>
    </source>
</reference>
<dbReference type="InterPro" id="IPR050829">
    <property type="entry name" value="CorA_MIT"/>
</dbReference>
<evidence type="ECO:0000313" key="1">
    <source>
        <dbReference type="EMBL" id="KAK4228075.1"/>
    </source>
</evidence>
<dbReference type="EMBL" id="MU865323">
    <property type="protein sequence ID" value="KAK4228075.1"/>
    <property type="molecule type" value="Genomic_DNA"/>
</dbReference>
<protein>
    <submittedName>
        <fullName evidence="1">Uncharacterized protein</fullName>
    </submittedName>
</protein>
<dbReference type="AlphaFoldDB" id="A0AAN7BRB2"/>
<keyword evidence="2" id="KW-1185">Reference proteome</keyword>
<dbReference type="PANTHER" id="PTHR47685">
    <property type="entry name" value="MAGNESIUM TRANSPORT PROTEIN CORA"/>
    <property type="match status" value="1"/>
</dbReference>
<sequence length="231" mass="26653">MACYQDDKIIEKYLFKDPPQHPRRTLHQSSCSFSLRSTRQFDRHQILLHGTRTNWDSSHRLHTGLDSEWFDSELNWYWSGDSSATDEFGCEECKEKIKRTPRIAMVDQLWMSILDGKTLITSFPNPYGCGFDVDLKGVYASIRARLDCASTRFYSVYDLGLIVIDECSKAFFNPWCPSSTSHSRKEERPAMEIFADRVGKIVSRIQLLRTFGKWLTEGTPMSPSTSKGKKL</sequence>
<comment type="caution">
    <text evidence="1">The sequence shown here is derived from an EMBL/GenBank/DDBJ whole genome shotgun (WGS) entry which is preliminary data.</text>
</comment>
<evidence type="ECO:0000313" key="2">
    <source>
        <dbReference type="Proteomes" id="UP001301958"/>
    </source>
</evidence>
<dbReference type="Proteomes" id="UP001301958">
    <property type="component" value="Unassembled WGS sequence"/>
</dbReference>
<gene>
    <name evidence="1" type="ORF">QBC38DRAFT_415516</name>
</gene>
<name>A0AAN7BRB2_9PEZI</name>
<accession>A0AAN7BRB2</accession>
<dbReference type="PANTHER" id="PTHR47685:SF1">
    <property type="entry name" value="MAGNESIUM TRANSPORT PROTEIN CORA"/>
    <property type="match status" value="1"/>
</dbReference>